<evidence type="ECO:0000313" key="6">
    <source>
        <dbReference type="EMBL" id="GAF67464.1"/>
    </source>
</evidence>
<evidence type="ECO:0000259" key="4">
    <source>
        <dbReference type="Pfam" id="PF00108"/>
    </source>
</evidence>
<dbReference type="GO" id="GO:0006635">
    <property type="term" value="P:fatty acid beta-oxidation"/>
    <property type="evidence" value="ECO:0007669"/>
    <property type="project" value="TreeGrafter"/>
</dbReference>
<comment type="similarity">
    <text evidence="1">Belongs to the thiolase-like superfamily. Thiolase family.</text>
</comment>
<dbReference type="InterPro" id="IPR020617">
    <property type="entry name" value="Thiolase_C"/>
</dbReference>
<dbReference type="GO" id="GO:0003988">
    <property type="term" value="F:acetyl-CoA C-acyltransferase activity"/>
    <property type="evidence" value="ECO:0007669"/>
    <property type="project" value="TreeGrafter"/>
</dbReference>
<dbReference type="CDD" id="cd00751">
    <property type="entry name" value="thiolase"/>
    <property type="match status" value="1"/>
</dbReference>
<dbReference type="EMBL" id="BARS01008828">
    <property type="protein sequence ID" value="GAF67464.1"/>
    <property type="molecule type" value="Genomic_DNA"/>
</dbReference>
<proteinExistence type="inferred from homology"/>
<dbReference type="Gene3D" id="3.40.47.10">
    <property type="match status" value="1"/>
</dbReference>
<gene>
    <name evidence="6" type="ORF">S01H1_16748</name>
</gene>
<feature type="non-terminal residue" evidence="6">
    <location>
        <position position="325"/>
    </location>
</feature>
<dbReference type="PANTHER" id="PTHR43853">
    <property type="entry name" value="3-KETOACYL-COA THIOLASE, PEROXISOMAL"/>
    <property type="match status" value="1"/>
</dbReference>
<evidence type="ECO:0008006" key="7">
    <source>
        <dbReference type="Google" id="ProtNLM"/>
    </source>
</evidence>
<evidence type="ECO:0000256" key="2">
    <source>
        <dbReference type="ARBA" id="ARBA00022679"/>
    </source>
</evidence>
<evidence type="ECO:0000256" key="1">
    <source>
        <dbReference type="ARBA" id="ARBA00010982"/>
    </source>
</evidence>
<accession>X0REZ3</accession>
<dbReference type="InterPro" id="IPR002155">
    <property type="entry name" value="Thiolase"/>
</dbReference>
<organism evidence="6">
    <name type="scientific">marine sediment metagenome</name>
    <dbReference type="NCBI Taxonomy" id="412755"/>
    <lineage>
        <taxon>unclassified sequences</taxon>
        <taxon>metagenomes</taxon>
        <taxon>ecological metagenomes</taxon>
    </lineage>
</organism>
<evidence type="ECO:0000256" key="3">
    <source>
        <dbReference type="ARBA" id="ARBA00023315"/>
    </source>
</evidence>
<dbReference type="Pfam" id="PF00108">
    <property type="entry name" value="Thiolase_N"/>
    <property type="match status" value="1"/>
</dbReference>
<reference evidence="6" key="1">
    <citation type="journal article" date="2014" name="Front. Microbiol.">
        <title>High frequency of phylogenetically diverse reductive dehalogenase-homologous genes in deep subseafloor sedimentary metagenomes.</title>
        <authorList>
            <person name="Kawai M."/>
            <person name="Futagami T."/>
            <person name="Toyoda A."/>
            <person name="Takaki Y."/>
            <person name="Nishi S."/>
            <person name="Hori S."/>
            <person name="Arai W."/>
            <person name="Tsubouchi T."/>
            <person name="Morono Y."/>
            <person name="Uchiyama I."/>
            <person name="Ito T."/>
            <person name="Fujiyama A."/>
            <person name="Inagaki F."/>
            <person name="Takami H."/>
        </authorList>
    </citation>
    <scope>NUCLEOTIDE SEQUENCE</scope>
    <source>
        <strain evidence="6">Expedition CK06-06</strain>
    </source>
</reference>
<dbReference type="Pfam" id="PF02803">
    <property type="entry name" value="Thiolase_C"/>
    <property type="match status" value="1"/>
</dbReference>
<evidence type="ECO:0000259" key="5">
    <source>
        <dbReference type="Pfam" id="PF02803"/>
    </source>
</evidence>
<dbReference type="InterPro" id="IPR016039">
    <property type="entry name" value="Thiolase-like"/>
</dbReference>
<dbReference type="GO" id="GO:0010124">
    <property type="term" value="P:phenylacetate catabolic process"/>
    <property type="evidence" value="ECO:0007669"/>
    <property type="project" value="TreeGrafter"/>
</dbReference>
<feature type="domain" description="Thiolase N-terminal" evidence="4">
    <location>
        <begin position="4"/>
        <end position="265"/>
    </location>
</feature>
<feature type="domain" description="Thiolase C-terminal" evidence="5">
    <location>
        <begin position="273"/>
        <end position="324"/>
    </location>
</feature>
<dbReference type="InterPro" id="IPR020616">
    <property type="entry name" value="Thiolase_N"/>
</dbReference>
<dbReference type="AlphaFoldDB" id="X0REZ3"/>
<dbReference type="GO" id="GO:0005737">
    <property type="term" value="C:cytoplasm"/>
    <property type="evidence" value="ECO:0007669"/>
    <property type="project" value="UniProtKB-ARBA"/>
</dbReference>
<keyword evidence="3" id="KW-0012">Acyltransferase</keyword>
<comment type="caution">
    <text evidence="6">The sequence shown here is derived from an EMBL/GenBank/DDBJ whole genome shotgun (WGS) entry which is preliminary data.</text>
</comment>
<keyword evidence="2" id="KW-0808">Transferase</keyword>
<sequence>MRDVVIVDYLRTPFSRSRPNAPEKDKLNDFRMDVLAGRLIKTMVERKGINPKEIGDVLVGAAFQVMEQWLYGGRGIVALAELPETVTAQAIDRQCGSSMNTIHTGVMQIMTGNSDIVVSAGLEHMTHIPMAGNPYIDPPTAQLMEPAYEKYDFATGFVMGLTAEKLFKRAAEKFGVTREDMDRYSLESHEFAAKGQDEGFFKDEILPIELADGEIYDYDAGVRRGSTMEKMASLMPSFDFEGEITPGNSSPLNAGATAMVLMSKEKAKEYGLEPLATIKSMGWAAVNPGIMGLGPVPASQIALKKAGLEAKDIAFWEINEAFAIV</sequence>
<dbReference type="SUPFAM" id="SSF53901">
    <property type="entry name" value="Thiolase-like"/>
    <property type="match status" value="2"/>
</dbReference>
<dbReference type="InterPro" id="IPR050215">
    <property type="entry name" value="Thiolase-like_sf_Thiolase"/>
</dbReference>
<name>X0REZ3_9ZZZZ</name>
<protein>
    <recommendedName>
        <fullName evidence="7">Thiolase N-terminal domain-containing protein</fullName>
    </recommendedName>
</protein>
<dbReference type="PANTHER" id="PTHR43853:SF21">
    <property type="entry name" value="STEROID 3-KETOACYL-COA THIOLASE"/>
    <property type="match status" value="1"/>
</dbReference>
<dbReference type="NCBIfam" id="TIGR01930">
    <property type="entry name" value="AcCoA-C-Actrans"/>
    <property type="match status" value="1"/>
</dbReference>